<dbReference type="OrthoDB" id="43122at2759"/>
<dbReference type="InterPro" id="IPR001849">
    <property type="entry name" value="PH_domain"/>
</dbReference>
<sequence>MKGAYTQPLKQGYLLKQSEILKQWHLRYFVLSKECLCYYRTEAESLQEAPKEVIFFNDMSLYIEEQADKHTKYCLRLVKRSVSAGKIANRTFFLSCFWRDERNEWLSQILLAKAMALVADPTALIGKRETSTEHMDFELTTSGKYVRLPAAKELLLKCRQKLMLVSGSRNSLGRIFPENLDNSELKSFTLNLQHWRTSLMMIRS</sequence>
<dbReference type="PANTHER" id="PTHR14336">
    <property type="entry name" value="TANDEM PH DOMAIN CONTAINING PROTEIN"/>
    <property type="match status" value="1"/>
</dbReference>
<dbReference type="InterPro" id="IPR011993">
    <property type="entry name" value="PH-like_dom_sf"/>
</dbReference>
<dbReference type="SMART" id="SM00233">
    <property type="entry name" value="PH"/>
    <property type="match status" value="1"/>
</dbReference>
<evidence type="ECO:0000313" key="3">
    <source>
        <dbReference type="Proteomes" id="UP000275408"/>
    </source>
</evidence>
<keyword evidence="3" id="KW-1185">Reference proteome</keyword>
<dbReference type="SUPFAM" id="SSF50729">
    <property type="entry name" value="PH domain-like"/>
    <property type="match status" value="1"/>
</dbReference>
<evidence type="ECO:0000259" key="1">
    <source>
        <dbReference type="PROSITE" id="PS50003"/>
    </source>
</evidence>
<dbReference type="Gene3D" id="2.30.29.30">
    <property type="entry name" value="Pleckstrin-homology domain (PH domain)/Phosphotyrosine-binding domain (PTB)"/>
    <property type="match status" value="1"/>
</dbReference>
<dbReference type="PROSITE" id="PS50003">
    <property type="entry name" value="PH_DOMAIN"/>
    <property type="match status" value="1"/>
</dbReference>
<dbReference type="EMBL" id="RCHS01000141">
    <property type="protein sequence ID" value="RMX60608.1"/>
    <property type="molecule type" value="Genomic_DNA"/>
</dbReference>
<evidence type="ECO:0000313" key="2">
    <source>
        <dbReference type="EMBL" id="RMX60608.1"/>
    </source>
</evidence>
<dbReference type="Pfam" id="PF00169">
    <property type="entry name" value="PH"/>
    <property type="match status" value="1"/>
</dbReference>
<dbReference type="Proteomes" id="UP000275408">
    <property type="component" value="Unassembled WGS sequence"/>
</dbReference>
<dbReference type="InterPro" id="IPR051707">
    <property type="entry name" value="PI-Interact_SigTrans_Reg"/>
</dbReference>
<gene>
    <name evidence="2" type="ORF">pdam_00001368</name>
</gene>
<protein>
    <recommendedName>
        <fullName evidence="1">PH domain-containing protein</fullName>
    </recommendedName>
</protein>
<feature type="domain" description="PH" evidence="1">
    <location>
        <begin position="7"/>
        <end position="114"/>
    </location>
</feature>
<dbReference type="AlphaFoldDB" id="A0A3M6V4W5"/>
<comment type="caution">
    <text evidence="2">The sequence shown here is derived from an EMBL/GenBank/DDBJ whole genome shotgun (WGS) entry which is preliminary data.</text>
</comment>
<organism evidence="2 3">
    <name type="scientific">Pocillopora damicornis</name>
    <name type="common">Cauliflower coral</name>
    <name type="synonym">Millepora damicornis</name>
    <dbReference type="NCBI Taxonomy" id="46731"/>
    <lineage>
        <taxon>Eukaryota</taxon>
        <taxon>Metazoa</taxon>
        <taxon>Cnidaria</taxon>
        <taxon>Anthozoa</taxon>
        <taxon>Hexacorallia</taxon>
        <taxon>Scleractinia</taxon>
        <taxon>Astrocoeniina</taxon>
        <taxon>Pocilloporidae</taxon>
        <taxon>Pocillopora</taxon>
    </lineage>
</organism>
<proteinExistence type="predicted"/>
<reference evidence="2 3" key="1">
    <citation type="journal article" date="2018" name="Sci. Rep.">
        <title>Comparative analysis of the Pocillopora damicornis genome highlights role of immune system in coral evolution.</title>
        <authorList>
            <person name="Cunning R."/>
            <person name="Bay R.A."/>
            <person name="Gillette P."/>
            <person name="Baker A.C."/>
            <person name="Traylor-Knowles N."/>
        </authorList>
    </citation>
    <scope>NUCLEOTIDE SEQUENCE [LARGE SCALE GENOMIC DNA]</scope>
    <source>
        <strain evidence="2">RSMAS</strain>
        <tissue evidence="2">Whole animal</tissue>
    </source>
</reference>
<accession>A0A3M6V4W5</accession>
<name>A0A3M6V4W5_POCDA</name>